<dbReference type="Proteomes" id="UP000319837">
    <property type="component" value="Unassembled WGS sequence"/>
</dbReference>
<dbReference type="Pfam" id="PF04657">
    <property type="entry name" value="DMT_YdcZ"/>
    <property type="match status" value="1"/>
</dbReference>
<keyword evidence="1" id="KW-1133">Transmembrane helix</keyword>
<proteinExistence type="predicted"/>
<evidence type="ECO:0000256" key="1">
    <source>
        <dbReference type="SAM" id="Phobius"/>
    </source>
</evidence>
<dbReference type="EMBL" id="RIBP01000001">
    <property type="protein sequence ID" value="TRZ39569.1"/>
    <property type="molecule type" value="Genomic_DNA"/>
</dbReference>
<sequence length="160" mass="17519">MGIFMVFFTLLGGIMLSAQLSINGTLSRKAGTIETTLLTCITGTLFLFIMILFFSEGNILKILEAPKWQLAAVFLGTFYGLFTIVAVSKIGVIASNIAVIAGQLLGGIVIDNYGWFNSKVIPLDFKRFLALLFMLTALYFIYKGNKQTTKETSPNAVKVN</sequence>
<dbReference type="InterPro" id="IPR006750">
    <property type="entry name" value="YdcZ"/>
</dbReference>
<dbReference type="PANTHER" id="PTHR34821">
    <property type="entry name" value="INNER MEMBRANE PROTEIN YDCZ"/>
    <property type="match status" value="1"/>
</dbReference>
<dbReference type="RefSeq" id="WP_185763005.1">
    <property type="nucleotide sequence ID" value="NZ_RIBP01000001.1"/>
</dbReference>
<feature type="transmembrane region" description="Helical" evidence="1">
    <location>
        <begin position="68"/>
        <end position="87"/>
    </location>
</feature>
<evidence type="ECO:0000313" key="2">
    <source>
        <dbReference type="EMBL" id="TRZ39569.1"/>
    </source>
</evidence>
<dbReference type="PANTHER" id="PTHR34821:SF2">
    <property type="entry name" value="INNER MEMBRANE PROTEIN YDCZ"/>
    <property type="match status" value="1"/>
</dbReference>
<keyword evidence="1" id="KW-0812">Transmembrane</keyword>
<feature type="transmembrane region" description="Helical" evidence="1">
    <location>
        <begin position="125"/>
        <end position="142"/>
    </location>
</feature>
<feature type="transmembrane region" description="Helical" evidence="1">
    <location>
        <begin position="93"/>
        <end position="113"/>
    </location>
</feature>
<organism evidence="2 3">
    <name type="scientific">Niallia circulans</name>
    <name type="common">Bacillus circulans</name>
    <dbReference type="NCBI Taxonomy" id="1397"/>
    <lineage>
        <taxon>Bacteria</taxon>
        <taxon>Bacillati</taxon>
        <taxon>Bacillota</taxon>
        <taxon>Bacilli</taxon>
        <taxon>Bacillales</taxon>
        <taxon>Bacillaceae</taxon>
        <taxon>Niallia</taxon>
    </lineage>
</organism>
<dbReference type="GO" id="GO:0005886">
    <property type="term" value="C:plasma membrane"/>
    <property type="evidence" value="ECO:0007669"/>
    <property type="project" value="TreeGrafter"/>
</dbReference>
<name>A0A553SRE8_NIACI</name>
<dbReference type="AlphaFoldDB" id="A0A553SRE8"/>
<accession>A0A553SRE8</accession>
<evidence type="ECO:0000313" key="3">
    <source>
        <dbReference type="Proteomes" id="UP000319837"/>
    </source>
</evidence>
<comment type="caution">
    <text evidence="2">The sequence shown here is derived from an EMBL/GenBank/DDBJ whole genome shotgun (WGS) entry which is preliminary data.</text>
</comment>
<protein>
    <submittedName>
        <fullName evidence="2">DMT family transporter</fullName>
    </submittedName>
</protein>
<gene>
    <name evidence="2" type="ORF">CEQ21_00935</name>
</gene>
<reference evidence="3" key="1">
    <citation type="submission" date="2018-10" db="EMBL/GenBank/DDBJ databases">
        <title>FDA dAtabase for Regulatory Grade micrObial Sequences (FDA-ARGOS): Supporting development and validation of Infectious Disease Dx tests.</title>
        <authorList>
            <person name="Minogue T."/>
            <person name="Wolcott M."/>
            <person name="Wasieloski L."/>
            <person name="Aguilar W."/>
            <person name="Moore D."/>
            <person name="Tallon L."/>
            <person name="Sadzewicz L."/>
            <person name="Sengamalay N."/>
            <person name="Ott S."/>
            <person name="Godinez A."/>
            <person name="Nagaraj S."/>
            <person name="Vavikolanu K."/>
            <person name="Vyas G."/>
            <person name="Nadendla S."/>
            <person name="George J."/>
            <person name="Sichtig H."/>
        </authorList>
    </citation>
    <scope>NUCLEOTIDE SEQUENCE [LARGE SCALE GENOMIC DNA]</scope>
    <source>
        <strain evidence="3">FDAARGOS_343</strain>
    </source>
</reference>
<keyword evidence="1" id="KW-0472">Membrane</keyword>
<feature type="transmembrane region" description="Helical" evidence="1">
    <location>
        <begin position="36"/>
        <end position="56"/>
    </location>
</feature>